<protein>
    <submittedName>
        <fullName evidence="1">Uncharacterized protein</fullName>
    </submittedName>
</protein>
<accession>A0ABT1D2B6</accession>
<keyword evidence="2" id="KW-1185">Reference proteome</keyword>
<gene>
    <name evidence="1" type="ORF">JYK14_07820</name>
</gene>
<evidence type="ECO:0000313" key="2">
    <source>
        <dbReference type="Proteomes" id="UP001523392"/>
    </source>
</evidence>
<proteinExistence type="predicted"/>
<dbReference type="RefSeq" id="WP_252952686.1">
    <property type="nucleotide sequence ID" value="NZ_JAFIRR010000045.1"/>
</dbReference>
<sequence>MNSAPLDLEAPASWPEVLRAYLAQHHDFFLDWETKREWATGAGYDRAVYGLESLLRQYSLVGWHCTRLTEDEIAHIRSGGMQPMDAAMLERRLDAVVAAGLLTETMAGKLKARHQAREPSRAGRVWFCFFPPRHAGELGIGRFFRHWGGEALYNSHEDDPETGAALRSVGVPCVIEALVPLSSLGSLGFLPEKIARRHLIAHGHQTVEPIDHEGAITSPLEAARIRRTALFPSRKFGELTGCDGWRAPVAG</sequence>
<comment type="caution">
    <text evidence="1">The sequence shown here is derived from an EMBL/GenBank/DDBJ whole genome shotgun (WGS) entry which is preliminary data.</text>
</comment>
<dbReference type="EMBL" id="JAFIRR010000045">
    <property type="protein sequence ID" value="MCO6416077.1"/>
    <property type="molecule type" value="Genomic_DNA"/>
</dbReference>
<name>A0ABT1D2B6_9PROT</name>
<dbReference type="Proteomes" id="UP001523392">
    <property type="component" value="Unassembled WGS sequence"/>
</dbReference>
<evidence type="ECO:0000313" key="1">
    <source>
        <dbReference type="EMBL" id="MCO6416077.1"/>
    </source>
</evidence>
<reference evidence="1 2" key="1">
    <citation type="submission" date="2021-12" db="EMBL/GenBank/DDBJ databases">
        <title>Siccirubricoccus leaddurans sp. nov., a high concentration Zn2+ tolerance bacterium.</title>
        <authorList>
            <person name="Cao Y."/>
        </authorList>
    </citation>
    <scope>NUCLEOTIDE SEQUENCE [LARGE SCALE GENOMIC DNA]</scope>
    <source>
        <strain evidence="1 2">KC 17139</strain>
    </source>
</reference>
<organism evidence="1 2">
    <name type="scientific">Siccirubricoccus soli</name>
    <dbReference type="NCBI Taxonomy" id="2899147"/>
    <lineage>
        <taxon>Bacteria</taxon>
        <taxon>Pseudomonadati</taxon>
        <taxon>Pseudomonadota</taxon>
        <taxon>Alphaproteobacteria</taxon>
        <taxon>Acetobacterales</taxon>
        <taxon>Roseomonadaceae</taxon>
        <taxon>Siccirubricoccus</taxon>
    </lineage>
</organism>